<evidence type="ECO:0000256" key="4">
    <source>
        <dbReference type="ARBA" id="ARBA00022618"/>
    </source>
</evidence>
<dbReference type="InterPro" id="IPR017871">
    <property type="entry name" value="ABC_transporter-like_CS"/>
</dbReference>
<sequence>MIEFINVSKVYPNGVTALQDVSLHIDRGEFVFLVGPSGAGKSTLVRLIYREETPTRGIVLVDGLNVGRLRRRDVPFLRRQIGVVFQDFKLLPNRTAYENVAFAMFVTGHTQRQIRRRVPEVLELVGLLDKAGALPSELSGGEQQRVAVARAVVNHPKILLADEPTGNLDPETAWGIMELLVEINRRGTTVVVATHAHNIVNALKRRVVRIEAGRVAADQSPGVQERAI</sequence>
<dbReference type="PANTHER" id="PTHR24220">
    <property type="entry name" value="IMPORT ATP-BINDING PROTEIN"/>
    <property type="match status" value="1"/>
</dbReference>
<dbReference type="GO" id="GO:0022857">
    <property type="term" value="F:transmembrane transporter activity"/>
    <property type="evidence" value="ECO:0007669"/>
    <property type="project" value="TreeGrafter"/>
</dbReference>
<keyword evidence="3 9" id="KW-1003">Cell membrane</keyword>
<dbReference type="PROSITE" id="PS00211">
    <property type="entry name" value="ABC_TRANSPORTER_1"/>
    <property type="match status" value="1"/>
</dbReference>
<dbReference type="GO" id="GO:0016887">
    <property type="term" value="F:ATP hydrolysis activity"/>
    <property type="evidence" value="ECO:0007669"/>
    <property type="project" value="InterPro"/>
</dbReference>
<keyword evidence="4 9" id="KW-0132">Cell division</keyword>
<evidence type="ECO:0000259" key="10">
    <source>
        <dbReference type="PROSITE" id="PS50893"/>
    </source>
</evidence>
<dbReference type="Proteomes" id="UP000008915">
    <property type="component" value="Chromosome"/>
</dbReference>
<dbReference type="PANTHER" id="PTHR24220:SF470">
    <property type="entry name" value="CELL DIVISION ATP-BINDING PROTEIN FTSE"/>
    <property type="match status" value="1"/>
</dbReference>
<evidence type="ECO:0000256" key="6">
    <source>
        <dbReference type="ARBA" id="ARBA00022840"/>
    </source>
</evidence>
<evidence type="ECO:0000313" key="11">
    <source>
        <dbReference type="EMBL" id="ADU50328.1"/>
    </source>
</evidence>
<dbReference type="PROSITE" id="PS50893">
    <property type="entry name" value="ABC_TRANSPORTER_2"/>
    <property type="match status" value="1"/>
</dbReference>
<dbReference type="SMART" id="SM00382">
    <property type="entry name" value="AAA"/>
    <property type="match status" value="1"/>
</dbReference>
<organism evidence="11 12">
    <name type="scientific">Thermaerobacter marianensis (strain ATCC 700841 / DSM 12885 / JCM 10246 / 7p75a)</name>
    <dbReference type="NCBI Taxonomy" id="644966"/>
    <lineage>
        <taxon>Bacteria</taxon>
        <taxon>Bacillati</taxon>
        <taxon>Bacillota</taxon>
        <taxon>Clostridia</taxon>
        <taxon>Eubacteriales</taxon>
        <taxon>Clostridiales Family XVII. Incertae Sedis</taxon>
        <taxon>Thermaerobacter</taxon>
    </lineage>
</organism>
<dbReference type="STRING" id="644966.Tmar_0203"/>
<dbReference type="Gene3D" id="3.40.50.300">
    <property type="entry name" value="P-loop containing nucleotide triphosphate hydrolases"/>
    <property type="match status" value="1"/>
</dbReference>
<evidence type="ECO:0000256" key="8">
    <source>
        <dbReference type="ARBA" id="ARBA00023306"/>
    </source>
</evidence>
<keyword evidence="6 9" id="KW-0067">ATP-binding</keyword>
<dbReference type="InterPro" id="IPR015854">
    <property type="entry name" value="ABC_transpr_LolD-like"/>
</dbReference>
<dbReference type="InterPro" id="IPR003593">
    <property type="entry name" value="AAA+_ATPase"/>
</dbReference>
<gene>
    <name evidence="9" type="primary">ftsE</name>
    <name evidence="11" type="ordered locus">Tmar_0203</name>
</gene>
<dbReference type="AlphaFoldDB" id="E6SLZ8"/>
<evidence type="ECO:0000256" key="7">
    <source>
        <dbReference type="ARBA" id="ARBA00023136"/>
    </source>
</evidence>
<protein>
    <recommendedName>
        <fullName evidence="2 9">Cell division ATP-binding protein FtsE</fullName>
    </recommendedName>
</protein>
<dbReference type="FunFam" id="3.40.50.300:FF:000056">
    <property type="entry name" value="Cell division ATP-binding protein FtsE"/>
    <property type="match status" value="1"/>
</dbReference>
<evidence type="ECO:0000256" key="1">
    <source>
        <dbReference type="ARBA" id="ARBA00005417"/>
    </source>
</evidence>
<evidence type="ECO:0000313" key="12">
    <source>
        <dbReference type="Proteomes" id="UP000008915"/>
    </source>
</evidence>
<dbReference type="RefSeq" id="WP_013494633.1">
    <property type="nucleotide sequence ID" value="NC_014831.1"/>
</dbReference>
<comment type="subcellular location">
    <subcellularLocation>
        <location evidence="9">Cell membrane</location>
        <topology evidence="9">Peripheral membrane protein</topology>
        <orientation evidence="9">Cytoplasmic side</orientation>
    </subcellularLocation>
</comment>
<dbReference type="EMBL" id="CP002344">
    <property type="protein sequence ID" value="ADU50328.1"/>
    <property type="molecule type" value="Genomic_DNA"/>
</dbReference>
<dbReference type="KEGG" id="tmr:Tmar_0203"/>
<dbReference type="NCBIfam" id="TIGR02673">
    <property type="entry name" value="FtsE"/>
    <property type="match status" value="1"/>
</dbReference>
<dbReference type="OrthoDB" id="9802264at2"/>
<keyword evidence="12" id="KW-1185">Reference proteome</keyword>
<proteinExistence type="inferred from homology"/>
<dbReference type="HOGENOM" id="CLU_000604_1_22_9"/>
<dbReference type="Pfam" id="PF00005">
    <property type="entry name" value="ABC_tran"/>
    <property type="match status" value="1"/>
</dbReference>
<dbReference type="InterPro" id="IPR005286">
    <property type="entry name" value="Cell_div_FtsE"/>
</dbReference>
<evidence type="ECO:0000256" key="2">
    <source>
        <dbReference type="ARBA" id="ARBA00020019"/>
    </source>
</evidence>
<feature type="domain" description="ABC transporter" evidence="10">
    <location>
        <begin position="2"/>
        <end position="227"/>
    </location>
</feature>
<dbReference type="InterPro" id="IPR027417">
    <property type="entry name" value="P-loop_NTPase"/>
</dbReference>
<accession>E6SLZ8</accession>
<dbReference type="GO" id="GO:0005524">
    <property type="term" value="F:ATP binding"/>
    <property type="evidence" value="ECO:0007669"/>
    <property type="project" value="UniProtKB-UniRule"/>
</dbReference>
<name>E6SLZ8_THEM7</name>
<dbReference type="GO" id="GO:0051301">
    <property type="term" value="P:cell division"/>
    <property type="evidence" value="ECO:0007669"/>
    <property type="project" value="UniProtKB-UniRule"/>
</dbReference>
<reference evidence="12" key="2">
    <citation type="journal article" date="2010" name="Stand. Genomic Sci.">
        <title>Complete genome sequence of Thermaerobacter marianensis type strain (7p75aT).</title>
        <authorList>
            <person name="Han C."/>
            <person name="Gu W."/>
            <person name="Zhang X."/>
            <person name="Lapidus A."/>
            <person name="Nolan M."/>
            <person name="Copeland A."/>
            <person name="Lucas S."/>
            <person name="Glavina Del Rio T."/>
            <person name="Tice H."/>
            <person name="Cheng J."/>
            <person name="Tapia R."/>
            <person name="Goodwin L."/>
            <person name="Pitluck S."/>
            <person name="Pagani I."/>
            <person name="Ivanova N."/>
            <person name="Mavromatis K."/>
            <person name="Mikhailova N."/>
            <person name="Pati A."/>
            <person name="Chen A."/>
            <person name="Palaniappan K."/>
            <person name="Land M."/>
            <person name="Hauser L."/>
            <person name="Chang Y."/>
            <person name="Jeffries C."/>
            <person name="Schneider S."/>
            <person name="Rohde M."/>
            <person name="Goker M."/>
            <person name="Pukall R."/>
            <person name="Woyke T."/>
            <person name="Bristow J."/>
            <person name="Eisen J."/>
            <person name="Markowitz V."/>
            <person name="Hugenholtz P."/>
            <person name="Kyrpides N."/>
            <person name="Klenk H."/>
            <person name="Detter J."/>
        </authorList>
    </citation>
    <scope>NUCLEOTIDE SEQUENCE [LARGE SCALE GENOMIC DNA]</scope>
    <source>
        <strain evidence="12">ATCC 700841 / DSM 12885 / JCM 10246 / 7p75a</strain>
    </source>
</reference>
<keyword evidence="8 9" id="KW-0131">Cell cycle</keyword>
<keyword evidence="5 9" id="KW-0547">Nucleotide-binding</keyword>
<reference evidence="11 12" key="1">
    <citation type="journal article" date="2010" name="Stand. Genomic Sci.">
        <title>Complete genome sequence of Thermaerobacter marianensis type strain (7p75a).</title>
        <authorList>
            <person name="Han C."/>
            <person name="Gu W."/>
            <person name="Zhang X."/>
            <person name="Lapidus A."/>
            <person name="Nolan M."/>
            <person name="Copeland A."/>
            <person name="Lucas S."/>
            <person name="Del Rio T.G."/>
            <person name="Tice H."/>
            <person name="Cheng J.F."/>
            <person name="Tapia R."/>
            <person name="Goodwin L."/>
            <person name="Pitluck S."/>
            <person name="Pagani I."/>
            <person name="Ivanova N."/>
            <person name="Mavromatis K."/>
            <person name="Mikhailova N."/>
            <person name="Pati A."/>
            <person name="Chen A."/>
            <person name="Palaniappan K."/>
            <person name="Land M."/>
            <person name="Hauser L."/>
            <person name="Chang Y.J."/>
            <person name="Jeffries C.D."/>
            <person name="Schneider S."/>
            <person name="Rohde M."/>
            <person name="Goker M."/>
            <person name="Pukall R."/>
            <person name="Woyke T."/>
            <person name="Bristow J."/>
            <person name="Eisen J.A."/>
            <person name="Markowitz V."/>
            <person name="Hugenholtz P."/>
            <person name="Kyrpides N.C."/>
            <person name="Klenk H.P."/>
            <person name="Detter J.C."/>
        </authorList>
    </citation>
    <scope>NUCLEOTIDE SEQUENCE [LARGE SCALE GENOMIC DNA]</scope>
    <source>
        <strain evidence="12">ATCC 700841 / DSM 12885 / JCM 10246 / 7p75a</strain>
    </source>
</reference>
<dbReference type="SUPFAM" id="SSF52540">
    <property type="entry name" value="P-loop containing nucleoside triphosphate hydrolases"/>
    <property type="match status" value="1"/>
</dbReference>
<evidence type="ECO:0000256" key="5">
    <source>
        <dbReference type="ARBA" id="ARBA00022741"/>
    </source>
</evidence>
<comment type="subunit">
    <text evidence="9">Homodimer. Forms a membrane-associated complex with FtsX.</text>
</comment>
<evidence type="ECO:0000256" key="3">
    <source>
        <dbReference type="ARBA" id="ARBA00022475"/>
    </source>
</evidence>
<dbReference type="InterPro" id="IPR003439">
    <property type="entry name" value="ABC_transporter-like_ATP-bd"/>
</dbReference>
<keyword evidence="7 9" id="KW-0472">Membrane</keyword>
<dbReference type="eggNOG" id="COG2884">
    <property type="taxonomic scope" value="Bacteria"/>
</dbReference>
<evidence type="ECO:0000256" key="9">
    <source>
        <dbReference type="RuleBase" id="RU365094"/>
    </source>
</evidence>
<comment type="function">
    <text evidence="9">Part of the ABC transporter FtsEX involved in cellular division.</text>
</comment>
<dbReference type="GO" id="GO:0005886">
    <property type="term" value="C:plasma membrane"/>
    <property type="evidence" value="ECO:0007669"/>
    <property type="project" value="UniProtKB-SubCell"/>
</dbReference>
<comment type="similarity">
    <text evidence="1 9">Belongs to the ABC transporter superfamily.</text>
</comment>